<dbReference type="Proteomes" id="UP001595872">
    <property type="component" value="Unassembled WGS sequence"/>
</dbReference>
<protein>
    <submittedName>
        <fullName evidence="1">Uncharacterized protein</fullName>
    </submittedName>
</protein>
<dbReference type="RefSeq" id="WP_378257152.1">
    <property type="nucleotide sequence ID" value="NZ_JBHSIT010000005.1"/>
</dbReference>
<sequence length="73" mass="7841">MSRQFGIGQQPLSVPALEDRIRALEMRLALLSEAVGVMAAGLEGTPLDEPGDEAMARAARRAHELAINARTRS</sequence>
<dbReference type="EMBL" id="JBHSIT010000005">
    <property type="protein sequence ID" value="MFC4909554.1"/>
    <property type="molecule type" value="Genomic_DNA"/>
</dbReference>
<keyword evidence="2" id="KW-1185">Reference proteome</keyword>
<gene>
    <name evidence="1" type="ORF">ACFPCY_19685</name>
</gene>
<organism evidence="1 2">
    <name type="scientific">Actinomadura gamaensis</name>
    <dbReference type="NCBI Taxonomy" id="1763541"/>
    <lineage>
        <taxon>Bacteria</taxon>
        <taxon>Bacillati</taxon>
        <taxon>Actinomycetota</taxon>
        <taxon>Actinomycetes</taxon>
        <taxon>Streptosporangiales</taxon>
        <taxon>Thermomonosporaceae</taxon>
        <taxon>Actinomadura</taxon>
    </lineage>
</organism>
<evidence type="ECO:0000313" key="1">
    <source>
        <dbReference type="EMBL" id="MFC4909554.1"/>
    </source>
</evidence>
<comment type="caution">
    <text evidence="1">The sequence shown here is derived from an EMBL/GenBank/DDBJ whole genome shotgun (WGS) entry which is preliminary data.</text>
</comment>
<evidence type="ECO:0000313" key="2">
    <source>
        <dbReference type="Proteomes" id="UP001595872"/>
    </source>
</evidence>
<reference evidence="2" key="1">
    <citation type="journal article" date="2019" name="Int. J. Syst. Evol. Microbiol.">
        <title>The Global Catalogue of Microorganisms (GCM) 10K type strain sequencing project: providing services to taxonomists for standard genome sequencing and annotation.</title>
        <authorList>
            <consortium name="The Broad Institute Genomics Platform"/>
            <consortium name="The Broad Institute Genome Sequencing Center for Infectious Disease"/>
            <person name="Wu L."/>
            <person name="Ma J."/>
        </authorList>
    </citation>
    <scope>NUCLEOTIDE SEQUENCE [LARGE SCALE GENOMIC DNA]</scope>
    <source>
        <strain evidence="2">KLKA75</strain>
    </source>
</reference>
<proteinExistence type="predicted"/>
<accession>A0ABV9U174</accession>
<name>A0ABV9U174_9ACTN</name>